<dbReference type="VEuPathDB" id="VectorBase:AEPI011515"/>
<dbReference type="AlphaFoldDB" id="A0A182PX28"/>
<name>A0A182PX28_9DIPT</name>
<dbReference type="EnsemblMetazoa" id="AEPI011515-RA">
    <property type="protein sequence ID" value="AEPI011515-PA"/>
    <property type="gene ID" value="AEPI011515"/>
</dbReference>
<organism evidence="1 2">
    <name type="scientific">Anopheles epiroticus</name>
    <dbReference type="NCBI Taxonomy" id="199890"/>
    <lineage>
        <taxon>Eukaryota</taxon>
        <taxon>Metazoa</taxon>
        <taxon>Ecdysozoa</taxon>
        <taxon>Arthropoda</taxon>
        <taxon>Hexapoda</taxon>
        <taxon>Insecta</taxon>
        <taxon>Pterygota</taxon>
        <taxon>Neoptera</taxon>
        <taxon>Endopterygota</taxon>
        <taxon>Diptera</taxon>
        <taxon>Nematocera</taxon>
        <taxon>Culicoidea</taxon>
        <taxon>Culicidae</taxon>
        <taxon>Anophelinae</taxon>
        <taxon>Anopheles</taxon>
    </lineage>
</organism>
<evidence type="ECO:0000313" key="1">
    <source>
        <dbReference type="EnsemblMetazoa" id="AEPI011515-PA"/>
    </source>
</evidence>
<accession>A0A182PX28</accession>
<keyword evidence="2" id="KW-1185">Reference proteome</keyword>
<sequence>MSNFLRMLKLPSEISRKMRGLNLLQIWKASEFQSFLLYASVEVLKGRINVKCKLAAIPKTITKDNSKKMENQFYKFIPASSTFKTT</sequence>
<proteinExistence type="predicted"/>
<reference evidence="2" key="1">
    <citation type="submission" date="2013-03" db="EMBL/GenBank/DDBJ databases">
        <title>The Genome Sequence of Anopheles epiroticus epiroticus2.</title>
        <authorList>
            <consortium name="The Broad Institute Genomics Platform"/>
            <person name="Neafsey D.E."/>
            <person name="Howell P."/>
            <person name="Walker B."/>
            <person name="Young S.K."/>
            <person name="Zeng Q."/>
            <person name="Gargeya S."/>
            <person name="Fitzgerald M."/>
            <person name="Haas B."/>
            <person name="Abouelleil A."/>
            <person name="Allen A.W."/>
            <person name="Alvarado L."/>
            <person name="Arachchi H.M."/>
            <person name="Berlin A.M."/>
            <person name="Chapman S.B."/>
            <person name="Gainer-Dewar J."/>
            <person name="Goldberg J."/>
            <person name="Griggs A."/>
            <person name="Gujja S."/>
            <person name="Hansen M."/>
            <person name="Howarth C."/>
            <person name="Imamovic A."/>
            <person name="Ireland A."/>
            <person name="Larimer J."/>
            <person name="McCowan C."/>
            <person name="Murphy C."/>
            <person name="Pearson M."/>
            <person name="Poon T.W."/>
            <person name="Priest M."/>
            <person name="Roberts A."/>
            <person name="Saif S."/>
            <person name="Shea T."/>
            <person name="Sisk P."/>
            <person name="Sykes S."/>
            <person name="Wortman J."/>
            <person name="Nusbaum C."/>
            <person name="Birren B."/>
        </authorList>
    </citation>
    <scope>NUCLEOTIDE SEQUENCE [LARGE SCALE GENOMIC DNA]</scope>
    <source>
        <strain evidence="2">Epiroticus2</strain>
    </source>
</reference>
<reference evidence="1" key="2">
    <citation type="submission" date="2020-05" db="UniProtKB">
        <authorList>
            <consortium name="EnsemblMetazoa"/>
        </authorList>
    </citation>
    <scope>IDENTIFICATION</scope>
    <source>
        <strain evidence="1">Epiroticus2</strain>
    </source>
</reference>
<dbReference type="Proteomes" id="UP000075885">
    <property type="component" value="Unassembled WGS sequence"/>
</dbReference>
<protein>
    <submittedName>
        <fullName evidence="1">Uncharacterized protein</fullName>
    </submittedName>
</protein>
<evidence type="ECO:0000313" key="2">
    <source>
        <dbReference type="Proteomes" id="UP000075885"/>
    </source>
</evidence>